<sequence>MFRMSLWIAAAMAGGMAFFSLPATACAPYQYVAAMCTVPYDWCP</sequence>
<keyword evidence="3" id="KW-1185">Reference proteome</keyword>
<evidence type="ECO:0000313" key="3">
    <source>
        <dbReference type="Proteomes" id="UP000007319"/>
    </source>
</evidence>
<name>A0A9P1JQ41_9PROT</name>
<dbReference type="RefSeq" id="WP_014239891.1">
    <property type="nucleotide sequence ID" value="NC_016617.1"/>
</dbReference>
<feature type="chain" id="PRO_5040468306" evidence="1">
    <location>
        <begin position="26"/>
        <end position="44"/>
    </location>
</feature>
<evidence type="ECO:0000313" key="2">
    <source>
        <dbReference type="EMBL" id="CCC97612.1"/>
    </source>
</evidence>
<accession>A0A9P1JQ41</accession>
<organism evidence="2 3">
    <name type="scientific">Azospirillum baldaniorum</name>
    <dbReference type="NCBI Taxonomy" id="1064539"/>
    <lineage>
        <taxon>Bacteria</taxon>
        <taxon>Pseudomonadati</taxon>
        <taxon>Pseudomonadota</taxon>
        <taxon>Alphaproteobacteria</taxon>
        <taxon>Rhodospirillales</taxon>
        <taxon>Azospirillaceae</taxon>
        <taxon>Azospirillum</taxon>
    </lineage>
</organism>
<reference evidence="2 3" key="1">
    <citation type="journal article" date="2011" name="PLoS Genet.">
        <title>Azospirillum genomes reveal transition of bacteria from aquatic to terrestrial environments.</title>
        <authorList>
            <person name="Wisniewski-Dye F."/>
            <person name="Borziak K."/>
            <person name="Khalsa-Moyers G."/>
            <person name="Alexandre G."/>
            <person name="Sukharnikov L.O."/>
            <person name="Wuichet K."/>
            <person name="Hurst G.B."/>
            <person name="McDonald W.H."/>
            <person name="Robertson J.S."/>
            <person name="Barbe V."/>
            <person name="Calteau A."/>
            <person name="Rouy Z."/>
            <person name="Mangenot S."/>
            <person name="Prigent-Combaret C."/>
            <person name="Normand P."/>
            <person name="Boyer M."/>
            <person name="Siguier P."/>
            <person name="Dessaux Y."/>
            <person name="Elmerich C."/>
            <person name="Condemine G."/>
            <person name="Krishnen G."/>
            <person name="Kennedy I."/>
            <person name="Paterson A.H."/>
            <person name="Gonzalez V."/>
            <person name="Mavingui P."/>
            <person name="Zhulin I.B."/>
        </authorList>
    </citation>
    <scope>NUCLEOTIDE SEQUENCE [LARGE SCALE GENOMIC DNA]</scope>
    <source>
        <strain evidence="2 3">Sp245</strain>
    </source>
</reference>
<proteinExistence type="predicted"/>
<protein>
    <submittedName>
        <fullName evidence="2">Uncharacterized protein</fullName>
    </submittedName>
</protein>
<gene>
    <name evidence="2" type="ORF">AZOBR_90019</name>
</gene>
<dbReference type="Proteomes" id="UP000007319">
    <property type="component" value="Chromosome"/>
</dbReference>
<evidence type="ECO:0000256" key="1">
    <source>
        <dbReference type="SAM" id="SignalP"/>
    </source>
</evidence>
<dbReference type="AlphaFoldDB" id="A0A9P1JQ41"/>
<dbReference type="KEGG" id="abs:AZOBR_90019"/>
<keyword evidence="1" id="KW-0732">Signal</keyword>
<dbReference type="EMBL" id="HE577327">
    <property type="protein sequence ID" value="CCC97612.1"/>
    <property type="molecule type" value="Genomic_DNA"/>
</dbReference>
<feature type="signal peptide" evidence="1">
    <location>
        <begin position="1"/>
        <end position="25"/>
    </location>
</feature>